<dbReference type="PANTHER" id="PTHR31213">
    <property type="entry name" value="OS08G0374000 PROTEIN-RELATED"/>
    <property type="match status" value="1"/>
</dbReference>
<dbReference type="PANTHER" id="PTHR31213:SF55">
    <property type="entry name" value="STRESS-INDUCED PROTEIN SAM22"/>
    <property type="match status" value="1"/>
</dbReference>
<sequence>ASHNGFKTQFQQILPAAIKDVELVEGDGGVVSVKLITFGEGTSQLKSMKHRIDGLDKENFTYSYTLIEGDALMSKIESITYHIKIVPSADGGYICKNQNIYHTKEHIKAGKEKAMGVFKVVESYLQANPGTYN</sequence>
<keyword evidence="4" id="KW-1185">Reference proteome</keyword>
<dbReference type="Gene3D" id="3.30.530.20">
    <property type="match status" value="1"/>
</dbReference>
<dbReference type="GO" id="GO:0038023">
    <property type="term" value="F:signaling receptor activity"/>
    <property type="evidence" value="ECO:0007669"/>
    <property type="project" value="InterPro"/>
</dbReference>
<dbReference type="Pfam" id="PF00407">
    <property type="entry name" value="Bet_v_1"/>
    <property type="match status" value="1"/>
</dbReference>
<comment type="caution">
    <text evidence="3">The sequence shown here is derived from an EMBL/GenBank/DDBJ whole genome shotgun (WGS) entry which is preliminary data.</text>
</comment>
<dbReference type="GO" id="GO:0006952">
    <property type="term" value="P:defense response"/>
    <property type="evidence" value="ECO:0007669"/>
    <property type="project" value="InterPro"/>
</dbReference>
<feature type="non-terminal residue" evidence="3">
    <location>
        <position position="1"/>
    </location>
</feature>
<dbReference type="GO" id="GO:0005737">
    <property type="term" value="C:cytoplasm"/>
    <property type="evidence" value="ECO:0007669"/>
    <property type="project" value="TreeGrafter"/>
</dbReference>
<reference evidence="3" key="1">
    <citation type="submission" date="2022-12" db="EMBL/GenBank/DDBJ databases">
        <title>Draft genome assemblies for two species of Escallonia (Escalloniales).</title>
        <authorList>
            <person name="Chanderbali A."/>
            <person name="Dervinis C."/>
            <person name="Anghel I."/>
            <person name="Soltis D."/>
            <person name="Soltis P."/>
            <person name="Zapata F."/>
        </authorList>
    </citation>
    <scope>NUCLEOTIDE SEQUENCE</scope>
    <source>
        <strain evidence="3">UCBG92.1500</strain>
        <tissue evidence="3">Leaf</tissue>
    </source>
</reference>
<accession>A0AA88U912</accession>
<feature type="domain" description="Bet v I/Major latex protein" evidence="2">
    <location>
        <begin position="8"/>
        <end position="119"/>
    </location>
</feature>
<dbReference type="FunFam" id="3.30.530.20:FF:000007">
    <property type="entry name" value="Major pollen allergen Bet v 1-A"/>
    <property type="match status" value="1"/>
</dbReference>
<name>A0AA88U912_9ASTE</name>
<protein>
    <recommendedName>
        <fullName evidence="2">Bet v I/Major latex protein domain-containing protein</fullName>
    </recommendedName>
</protein>
<organism evidence="3 4">
    <name type="scientific">Escallonia rubra</name>
    <dbReference type="NCBI Taxonomy" id="112253"/>
    <lineage>
        <taxon>Eukaryota</taxon>
        <taxon>Viridiplantae</taxon>
        <taxon>Streptophyta</taxon>
        <taxon>Embryophyta</taxon>
        <taxon>Tracheophyta</taxon>
        <taxon>Spermatophyta</taxon>
        <taxon>Magnoliopsida</taxon>
        <taxon>eudicotyledons</taxon>
        <taxon>Gunneridae</taxon>
        <taxon>Pentapetalae</taxon>
        <taxon>asterids</taxon>
        <taxon>campanulids</taxon>
        <taxon>Escalloniales</taxon>
        <taxon>Escalloniaceae</taxon>
        <taxon>Escallonia</taxon>
    </lineage>
</organism>
<proteinExistence type="inferred from homology"/>
<dbReference type="GO" id="GO:0004864">
    <property type="term" value="F:protein phosphatase inhibitor activity"/>
    <property type="evidence" value="ECO:0007669"/>
    <property type="project" value="InterPro"/>
</dbReference>
<dbReference type="Proteomes" id="UP001187471">
    <property type="component" value="Unassembled WGS sequence"/>
</dbReference>
<dbReference type="CDD" id="cd07816">
    <property type="entry name" value="Bet_v1-like"/>
    <property type="match status" value="1"/>
</dbReference>
<dbReference type="GO" id="GO:0005634">
    <property type="term" value="C:nucleus"/>
    <property type="evidence" value="ECO:0007669"/>
    <property type="project" value="TreeGrafter"/>
</dbReference>
<dbReference type="EMBL" id="JAVXUO010002244">
    <property type="protein sequence ID" value="KAK2975058.1"/>
    <property type="molecule type" value="Genomic_DNA"/>
</dbReference>
<dbReference type="SUPFAM" id="SSF55961">
    <property type="entry name" value="Bet v1-like"/>
    <property type="match status" value="1"/>
</dbReference>
<dbReference type="InterPro" id="IPR000916">
    <property type="entry name" value="Bet_v_I/MLP"/>
</dbReference>
<evidence type="ECO:0000313" key="3">
    <source>
        <dbReference type="EMBL" id="KAK2975058.1"/>
    </source>
</evidence>
<dbReference type="GO" id="GO:0010427">
    <property type="term" value="F:abscisic acid binding"/>
    <property type="evidence" value="ECO:0007669"/>
    <property type="project" value="InterPro"/>
</dbReference>
<dbReference type="InterPro" id="IPR023393">
    <property type="entry name" value="START-like_dom_sf"/>
</dbReference>
<dbReference type="AlphaFoldDB" id="A0AA88U912"/>
<comment type="similarity">
    <text evidence="1">Belongs to the BetVI family.</text>
</comment>
<dbReference type="InterPro" id="IPR050279">
    <property type="entry name" value="Plant_def-hormone_signal"/>
</dbReference>
<evidence type="ECO:0000256" key="1">
    <source>
        <dbReference type="ARBA" id="ARBA00009744"/>
    </source>
</evidence>
<dbReference type="GO" id="GO:0009738">
    <property type="term" value="P:abscisic acid-activated signaling pathway"/>
    <property type="evidence" value="ECO:0007669"/>
    <property type="project" value="InterPro"/>
</dbReference>
<dbReference type="InterPro" id="IPR024949">
    <property type="entry name" value="Bet_v_I_allergen"/>
</dbReference>
<evidence type="ECO:0000259" key="2">
    <source>
        <dbReference type="Pfam" id="PF00407"/>
    </source>
</evidence>
<dbReference type="PRINTS" id="PR00634">
    <property type="entry name" value="BETALLERGEN"/>
</dbReference>
<gene>
    <name evidence="3" type="ORF">RJ640_022061</name>
</gene>
<evidence type="ECO:0000313" key="4">
    <source>
        <dbReference type="Proteomes" id="UP001187471"/>
    </source>
</evidence>